<dbReference type="GO" id="GO:0005509">
    <property type="term" value="F:calcium ion binding"/>
    <property type="evidence" value="ECO:0007669"/>
    <property type="project" value="InterPro"/>
</dbReference>
<evidence type="ECO:0000256" key="1">
    <source>
        <dbReference type="ARBA" id="ARBA00004167"/>
    </source>
</evidence>
<dbReference type="Proteomes" id="UP000662931">
    <property type="component" value="Chromosome 1"/>
</dbReference>
<dbReference type="GeneID" id="62194949"/>
<feature type="signal peptide" evidence="6">
    <location>
        <begin position="1"/>
        <end position="19"/>
    </location>
</feature>
<evidence type="ECO:0000256" key="5">
    <source>
        <dbReference type="SAM" id="MobiDB-lite"/>
    </source>
</evidence>
<feature type="compositionally biased region" description="Basic residues" evidence="5">
    <location>
        <begin position="376"/>
        <end position="388"/>
    </location>
</feature>
<keyword evidence="6" id="KW-0732">Signal</keyword>
<dbReference type="RefSeq" id="XP_038777788.1">
    <property type="nucleotide sequence ID" value="XM_038921860.1"/>
</dbReference>
<dbReference type="EMBL" id="CP064812">
    <property type="protein sequence ID" value="QPG74223.1"/>
    <property type="molecule type" value="Genomic_DNA"/>
</dbReference>
<evidence type="ECO:0000256" key="6">
    <source>
        <dbReference type="SAM" id="SignalP"/>
    </source>
</evidence>
<dbReference type="OrthoDB" id="10039147at2759"/>
<organism evidence="7 8">
    <name type="scientific">Eeniella nana</name>
    <name type="common">Yeast</name>
    <name type="synonym">Brettanomyces nanus</name>
    <dbReference type="NCBI Taxonomy" id="13502"/>
    <lineage>
        <taxon>Eukaryota</taxon>
        <taxon>Fungi</taxon>
        <taxon>Dikarya</taxon>
        <taxon>Ascomycota</taxon>
        <taxon>Saccharomycotina</taxon>
        <taxon>Pichiomycetes</taxon>
        <taxon>Pichiales</taxon>
        <taxon>Pichiaceae</taxon>
        <taxon>Brettanomyces</taxon>
    </lineage>
</organism>
<proteinExistence type="predicted"/>
<evidence type="ECO:0000256" key="3">
    <source>
        <dbReference type="ARBA" id="ARBA00022989"/>
    </source>
</evidence>
<dbReference type="GO" id="GO:0016020">
    <property type="term" value="C:membrane"/>
    <property type="evidence" value="ECO:0007669"/>
    <property type="project" value="UniProtKB-SubCell"/>
</dbReference>
<keyword evidence="2" id="KW-0812">Transmembrane</keyword>
<keyword evidence="3" id="KW-1133">Transmembrane helix</keyword>
<keyword evidence="4" id="KW-0472">Membrane</keyword>
<dbReference type="PANTHER" id="PTHR12883">
    <property type="entry name" value="ADIPOCYTE-SPECIFIC PROTEIN 4-RELATED"/>
    <property type="match status" value="1"/>
</dbReference>
<evidence type="ECO:0000256" key="4">
    <source>
        <dbReference type="ARBA" id="ARBA00023136"/>
    </source>
</evidence>
<dbReference type="AlphaFoldDB" id="A0A875RZY3"/>
<dbReference type="GO" id="GO:0032469">
    <property type="term" value="P:endoplasmic reticulum calcium ion homeostasis"/>
    <property type="evidence" value="ECO:0007669"/>
    <property type="project" value="InterPro"/>
</dbReference>
<evidence type="ECO:0000313" key="7">
    <source>
        <dbReference type="EMBL" id="QPG74223.1"/>
    </source>
</evidence>
<feature type="region of interest" description="Disordered" evidence="5">
    <location>
        <begin position="340"/>
        <end position="388"/>
    </location>
</feature>
<gene>
    <name evidence="7" type="ORF">FOA43_001548</name>
</gene>
<keyword evidence="8" id="KW-1185">Reference proteome</keyword>
<name>A0A875RZY3_EENNA</name>
<dbReference type="KEGG" id="bnn:FOA43_001548"/>
<dbReference type="Pfam" id="PF07946">
    <property type="entry name" value="CCDC47"/>
    <property type="match status" value="1"/>
</dbReference>
<dbReference type="PANTHER" id="PTHR12883:SF0">
    <property type="entry name" value="PAT COMPLEX SUBUNIT CCDC47"/>
    <property type="match status" value="1"/>
</dbReference>
<feature type="chain" id="PRO_5034662958" description="DUF1682 domain-containing protein" evidence="6">
    <location>
        <begin position="20"/>
        <end position="388"/>
    </location>
</feature>
<accession>A0A875RZY3</accession>
<evidence type="ECO:0000256" key="2">
    <source>
        <dbReference type="ARBA" id="ARBA00022692"/>
    </source>
</evidence>
<evidence type="ECO:0000313" key="8">
    <source>
        <dbReference type="Proteomes" id="UP000662931"/>
    </source>
</evidence>
<sequence>MLAFSFIKAILLAAATVAAETTTSAITSATTDRAAATSGGKLTLQELAALPLKQRLMKYPWKLEMITVSFIALYLITFYLGSKYNEKLVNKFVNSILPVFKENFFQVGVTKSRLMAKDDTQHFTFYATGRLRIESMIAKFELQSRQNPFVWVMEYVSSFFIESLPAPEDKVSFNFQIDADGSSKFDDFIWAIVHKDHMNEYRKENYFLSLTKTSESDKLPVQFVFMNEAPQMTSTLYSSEFPDLLEKCKDLIKFFAVTDQAEEKPDRLSKLKPSKRFVLEMRVPKTKADVAAANEFLSFLLKTYIDFVCKNSAFRPEVTRKCKKTRESEYAKLKKSLETARKEDLDSKKAEAEKDRRAKLTPEEQDKLAKRQSDRRQRRTMNRQKVRS</sequence>
<evidence type="ECO:0008006" key="9">
    <source>
        <dbReference type="Google" id="ProtNLM"/>
    </source>
</evidence>
<feature type="compositionally biased region" description="Basic and acidic residues" evidence="5">
    <location>
        <begin position="340"/>
        <end position="375"/>
    </location>
</feature>
<reference evidence="7" key="1">
    <citation type="submission" date="2020-10" db="EMBL/GenBank/DDBJ databases">
        <authorList>
            <person name="Roach M.J.R."/>
        </authorList>
    </citation>
    <scope>NUCLEOTIDE SEQUENCE</scope>
    <source>
        <strain evidence="7">CBS 1945</strain>
    </source>
</reference>
<protein>
    <recommendedName>
        <fullName evidence="9">DUF1682 domain-containing protein</fullName>
    </recommendedName>
</protein>
<dbReference type="InterPro" id="IPR012879">
    <property type="entry name" value="CCDC47"/>
</dbReference>
<comment type="subcellular location">
    <subcellularLocation>
        <location evidence="1">Membrane</location>
        <topology evidence="1">Single-pass membrane protein</topology>
    </subcellularLocation>
</comment>
<dbReference type="GO" id="GO:0005783">
    <property type="term" value="C:endoplasmic reticulum"/>
    <property type="evidence" value="ECO:0007669"/>
    <property type="project" value="InterPro"/>
</dbReference>